<evidence type="ECO:0000259" key="1">
    <source>
        <dbReference type="Pfam" id="PF11706"/>
    </source>
</evidence>
<dbReference type="PANTHER" id="PTHR35525">
    <property type="entry name" value="BLL6575 PROTEIN"/>
    <property type="match status" value="1"/>
</dbReference>
<dbReference type="InterPro" id="IPR023286">
    <property type="entry name" value="ABATE_dom_sf"/>
</dbReference>
<protein>
    <submittedName>
        <fullName evidence="2">Conserved protein containing a Zn-ribbon-like motif, possibly RNA-binding</fullName>
    </submittedName>
</protein>
<feature type="domain" description="Zinc finger CGNR" evidence="1">
    <location>
        <begin position="158"/>
        <end position="201"/>
    </location>
</feature>
<dbReference type="InterPro" id="IPR021005">
    <property type="entry name" value="Znf_CGNR"/>
</dbReference>
<dbReference type="PANTHER" id="PTHR35525:SF3">
    <property type="entry name" value="BLL6575 PROTEIN"/>
    <property type="match status" value="1"/>
</dbReference>
<dbReference type="Pfam" id="PF11706">
    <property type="entry name" value="zf-CGNR"/>
    <property type="match status" value="1"/>
</dbReference>
<proteinExistence type="predicted"/>
<dbReference type="Gene3D" id="1.10.3300.10">
    <property type="entry name" value="Jann2411-like domain"/>
    <property type="match status" value="1"/>
</dbReference>
<name>A0A1G7LDA5_9BRAD</name>
<accession>A0A1G7LDA5</accession>
<dbReference type="AlphaFoldDB" id="A0A1G7LDA5"/>
<dbReference type="SUPFAM" id="SSF160904">
    <property type="entry name" value="Jann2411-like"/>
    <property type="match status" value="1"/>
</dbReference>
<reference evidence="2 3" key="1">
    <citation type="submission" date="2016-10" db="EMBL/GenBank/DDBJ databases">
        <authorList>
            <person name="de Groot N.N."/>
        </authorList>
    </citation>
    <scope>NUCLEOTIDE SEQUENCE [LARGE SCALE GENOMIC DNA]</scope>
    <source>
        <strain evidence="2 3">R5</strain>
    </source>
</reference>
<dbReference type="Proteomes" id="UP000199245">
    <property type="component" value="Unassembled WGS sequence"/>
</dbReference>
<dbReference type="Pfam" id="PF07336">
    <property type="entry name" value="ABATE"/>
    <property type="match status" value="1"/>
</dbReference>
<sequence>MPRVPSPEASSREELSIKFVNTVAWRLRDLVEDRIATSDSILKWLVDAELADRRIAAQLRARWKASPHEADAFLNAAHGLREALYRIFIGRIGGGRIDPTALADINRYLEAALGGVALGPVGDTLRWLPTAGKVAPETLLKPIAWSAVSLLTGPRALRVKQCQDERGCGWLFVDESRTQNRRWCSMGDCGNLAKSRRHYRRSQAAEE</sequence>
<dbReference type="RefSeq" id="WP_092089715.1">
    <property type="nucleotide sequence ID" value="NZ_FMZW01000057.1"/>
</dbReference>
<dbReference type="EMBL" id="FMZW01000057">
    <property type="protein sequence ID" value="SDF47366.1"/>
    <property type="molecule type" value="Genomic_DNA"/>
</dbReference>
<dbReference type="InterPro" id="IPR010852">
    <property type="entry name" value="ABATE"/>
</dbReference>
<evidence type="ECO:0000313" key="3">
    <source>
        <dbReference type="Proteomes" id="UP000199245"/>
    </source>
</evidence>
<gene>
    <name evidence="2" type="ORF">SAMN05216337_105731</name>
</gene>
<evidence type="ECO:0000313" key="2">
    <source>
        <dbReference type="EMBL" id="SDF47366.1"/>
    </source>
</evidence>
<organism evidence="2 3">
    <name type="scientific">Bradyrhizobium brasilense</name>
    <dbReference type="NCBI Taxonomy" id="1419277"/>
    <lineage>
        <taxon>Bacteria</taxon>
        <taxon>Pseudomonadati</taxon>
        <taxon>Pseudomonadota</taxon>
        <taxon>Alphaproteobacteria</taxon>
        <taxon>Hyphomicrobiales</taxon>
        <taxon>Nitrobacteraceae</taxon>
        <taxon>Bradyrhizobium</taxon>
    </lineage>
</organism>